<evidence type="ECO:0000256" key="4">
    <source>
        <dbReference type="ARBA" id="ARBA00022833"/>
    </source>
</evidence>
<evidence type="ECO:0000256" key="3">
    <source>
        <dbReference type="ARBA" id="ARBA00022771"/>
    </source>
</evidence>
<evidence type="ECO:0000313" key="6">
    <source>
        <dbReference type="EMBL" id="EEN52841.1"/>
    </source>
</evidence>
<protein>
    <recommendedName>
        <fullName evidence="5">NHR domain-containing protein</fullName>
    </recommendedName>
</protein>
<dbReference type="InterPro" id="IPR006573">
    <property type="entry name" value="NHR_dom"/>
</dbReference>
<dbReference type="InterPro" id="IPR037962">
    <property type="entry name" value="Neuralized"/>
</dbReference>
<dbReference type="EMBL" id="GG666577">
    <property type="protein sequence ID" value="EEN52841.1"/>
    <property type="molecule type" value="Genomic_DNA"/>
</dbReference>
<feature type="domain" description="NHR" evidence="5">
    <location>
        <begin position="1"/>
        <end position="155"/>
    </location>
</feature>
<dbReference type="SMART" id="SM00588">
    <property type="entry name" value="NEUZ"/>
    <property type="match status" value="1"/>
</dbReference>
<reference evidence="6" key="1">
    <citation type="journal article" date="2008" name="Nature">
        <title>The amphioxus genome and the evolution of the chordate karyotype.</title>
        <authorList>
            <consortium name="US DOE Joint Genome Institute (JGI-PGF)"/>
            <person name="Putnam N.H."/>
            <person name="Butts T."/>
            <person name="Ferrier D.E.K."/>
            <person name="Furlong R.F."/>
            <person name="Hellsten U."/>
            <person name="Kawashima T."/>
            <person name="Robinson-Rechavi M."/>
            <person name="Shoguchi E."/>
            <person name="Terry A."/>
            <person name="Yu J.-K."/>
            <person name="Benito-Gutierrez E.L."/>
            <person name="Dubchak I."/>
            <person name="Garcia-Fernandez J."/>
            <person name="Gibson-Brown J.J."/>
            <person name="Grigoriev I.V."/>
            <person name="Horton A.C."/>
            <person name="de Jong P.J."/>
            <person name="Jurka J."/>
            <person name="Kapitonov V.V."/>
            <person name="Kohara Y."/>
            <person name="Kuroki Y."/>
            <person name="Lindquist E."/>
            <person name="Lucas S."/>
            <person name="Osoegawa K."/>
            <person name="Pennacchio L.A."/>
            <person name="Salamov A.A."/>
            <person name="Satou Y."/>
            <person name="Sauka-Spengler T."/>
            <person name="Schmutz J."/>
            <person name="Shin-I T."/>
            <person name="Toyoda A."/>
            <person name="Bronner-Fraser M."/>
            <person name="Fujiyama A."/>
            <person name="Holland L.Z."/>
            <person name="Holland P.W.H."/>
            <person name="Satoh N."/>
            <person name="Rokhsar D.S."/>
        </authorList>
    </citation>
    <scope>NUCLEOTIDE SEQUENCE [LARGE SCALE GENOMIC DNA]</scope>
    <source>
        <strain evidence="6">S238N-H82</strain>
        <tissue evidence="6">Testes</tissue>
    </source>
</reference>
<dbReference type="GO" id="GO:0008270">
    <property type="term" value="F:zinc ion binding"/>
    <property type="evidence" value="ECO:0007669"/>
    <property type="project" value="UniProtKB-KW"/>
</dbReference>
<dbReference type="InterPro" id="IPR043136">
    <property type="entry name" value="B30.2/SPRY_sf"/>
</dbReference>
<dbReference type="Pfam" id="PF07177">
    <property type="entry name" value="Neuralized"/>
    <property type="match status" value="1"/>
</dbReference>
<keyword evidence="2" id="KW-0677">Repeat</keyword>
<evidence type="ECO:0000256" key="1">
    <source>
        <dbReference type="ARBA" id="ARBA00022723"/>
    </source>
</evidence>
<gene>
    <name evidence="6" type="ORF">BRAFLDRAFT_237556</name>
</gene>
<dbReference type="FunFam" id="2.60.120.920:FF:000005">
    <property type="entry name" value="Putative E3 ubiquitin-protein ligase NEURL1B"/>
    <property type="match status" value="1"/>
</dbReference>
<accession>C3Z3S7</accession>
<dbReference type="PANTHER" id="PTHR12429">
    <property type="entry name" value="NEURALIZED"/>
    <property type="match status" value="1"/>
</dbReference>
<organism>
    <name type="scientific">Branchiostoma floridae</name>
    <name type="common">Florida lancelet</name>
    <name type="synonym">Amphioxus</name>
    <dbReference type="NCBI Taxonomy" id="7739"/>
    <lineage>
        <taxon>Eukaryota</taxon>
        <taxon>Metazoa</taxon>
        <taxon>Chordata</taxon>
        <taxon>Cephalochordata</taxon>
        <taxon>Leptocardii</taxon>
        <taxon>Amphioxiformes</taxon>
        <taxon>Branchiostomatidae</taxon>
        <taxon>Branchiostoma</taxon>
    </lineage>
</organism>
<keyword evidence="3" id="KW-0863">Zinc-finger</keyword>
<dbReference type="AlphaFoldDB" id="C3Z3S7"/>
<dbReference type="Gene3D" id="2.60.120.920">
    <property type="match status" value="1"/>
</dbReference>
<name>C3Z3S7_BRAFL</name>
<evidence type="ECO:0000256" key="2">
    <source>
        <dbReference type="ARBA" id="ARBA00022737"/>
    </source>
</evidence>
<evidence type="ECO:0000259" key="5">
    <source>
        <dbReference type="PROSITE" id="PS51065"/>
    </source>
</evidence>
<keyword evidence="4" id="KW-0862">Zinc</keyword>
<sequence length="155" mass="16960">MYFHTVHGTAITLSGDRLTATRGDGFCNGITFSAAPMEVGEEISIEFVSTTSSWSGVLRFGATSVDPGTWKQEDLPRYAVPDLTNKEGYWAKAMPENHCEPGNLMTFHVDAQGNLRYSVNNDDKGVFLSGLPTEVQLWALLDVYGVTTSIKFVST</sequence>
<keyword evidence="1" id="KW-0479">Metal-binding</keyword>
<dbReference type="InParanoid" id="C3Z3S7"/>
<feature type="non-terminal residue" evidence="6">
    <location>
        <position position="155"/>
    </location>
</feature>
<proteinExistence type="predicted"/>
<dbReference type="PANTHER" id="PTHR12429:SF6">
    <property type="entry name" value="PROTEIN NEURALIZED"/>
    <property type="match status" value="1"/>
</dbReference>
<dbReference type="eggNOG" id="KOG4625">
    <property type="taxonomic scope" value="Eukaryota"/>
</dbReference>
<dbReference type="PROSITE" id="PS51065">
    <property type="entry name" value="NHR"/>
    <property type="match status" value="1"/>
</dbReference>